<reference evidence="3" key="2">
    <citation type="submission" date="2023-04" db="EMBL/GenBank/DDBJ databases">
        <authorList>
            <person name="Bu L."/>
            <person name="Lu L."/>
            <person name="Laidemitt M.R."/>
            <person name="Zhang S.M."/>
            <person name="Mutuku M."/>
            <person name="Mkoji G."/>
            <person name="Steinauer M."/>
            <person name="Loker E.S."/>
        </authorList>
    </citation>
    <scope>NUCLEOTIDE SEQUENCE</scope>
    <source>
        <strain evidence="3">KasaAsao</strain>
        <tissue evidence="3">Whole Snail</tissue>
    </source>
</reference>
<evidence type="ECO:0000313" key="3">
    <source>
        <dbReference type="EMBL" id="KAK0043304.1"/>
    </source>
</evidence>
<accession>A0AAD8AVM6</accession>
<reference evidence="3" key="1">
    <citation type="journal article" date="2023" name="PLoS Negl. Trop. Dis.">
        <title>A genome sequence for Biomphalaria pfeifferi, the major vector snail for the human-infecting parasite Schistosoma mansoni.</title>
        <authorList>
            <person name="Bu L."/>
            <person name="Lu L."/>
            <person name="Laidemitt M.R."/>
            <person name="Zhang S.M."/>
            <person name="Mutuku M."/>
            <person name="Mkoji G."/>
            <person name="Steinauer M."/>
            <person name="Loker E.S."/>
        </authorList>
    </citation>
    <scope>NUCLEOTIDE SEQUENCE</scope>
    <source>
        <strain evidence="3">KasaAsao</strain>
    </source>
</reference>
<evidence type="ECO:0000256" key="1">
    <source>
        <dbReference type="SAM" id="SignalP"/>
    </source>
</evidence>
<dbReference type="PANTHER" id="PTHR22801:SF63">
    <property type="entry name" value="C-TYPE LECTIN DOMAIN-CONTAINING PROTEIN"/>
    <property type="match status" value="1"/>
</dbReference>
<dbReference type="CDD" id="cd00037">
    <property type="entry name" value="CLECT"/>
    <property type="match status" value="1"/>
</dbReference>
<dbReference type="PANTHER" id="PTHR22801">
    <property type="entry name" value="LITHOSTATHINE"/>
    <property type="match status" value="1"/>
</dbReference>
<dbReference type="SUPFAM" id="SSF56436">
    <property type="entry name" value="C-type lectin-like"/>
    <property type="match status" value="1"/>
</dbReference>
<sequence>MFWKRLLVASILVTLVKASQETDVCPLGLARDQYLQVRGDICYEFVLYRRHTHSQAKADCEKNGGMLALIKDQDTQNYLYDQLLNTYNRPFAMAWIGLNDIVQESRYVWDDGTLPVYSHWAASEGPSATLDNGSHDCVVLDVAAGGKWRDVFCERDTFLVFFDTEEAHVYICQYPVRTVATTTVATTHLDGGVQTSITGVQIITCPVVVCQLGCAKVSNITSCPECVC</sequence>
<dbReference type="Gene3D" id="3.10.100.10">
    <property type="entry name" value="Mannose-Binding Protein A, subunit A"/>
    <property type="match status" value="1"/>
</dbReference>
<organism evidence="3 4">
    <name type="scientific">Biomphalaria pfeifferi</name>
    <name type="common">Bloodfluke planorb</name>
    <name type="synonym">Freshwater snail</name>
    <dbReference type="NCBI Taxonomy" id="112525"/>
    <lineage>
        <taxon>Eukaryota</taxon>
        <taxon>Metazoa</taxon>
        <taxon>Spiralia</taxon>
        <taxon>Lophotrochozoa</taxon>
        <taxon>Mollusca</taxon>
        <taxon>Gastropoda</taxon>
        <taxon>Heterobranchia</taxon>
        <taxon>Euthyneura</taxon>
        <taxon>Panpulmonata</taxon>
        <taxon>Hygrophila</taxon>
        <taxon>Lymnaeoidea</taxon>
        <taxon>Planorbidae</taxon>
        <taxon>Biomphalaria</taxon>
    </lineage>
</organism>
<dbReference type="AlphaFoldDB" id="A0AAD8AVM6"/>
<dbReference type="InterPro" id="IPR050801">
    <property type="entry name" value="Ca-Dep_Lectins_ImmuneDev"/>
</dbReference>
<protein>
    <submittedName>
        <fullName evidence="3">Lectin BRA-3</fullName>
    </submittedName>
</protein>
<dbReference type="Pfam" id="PF00059">
    <property type="entry name" value="Lectin_C"/>
    <property type="match status" value="1"/>
</dbReference>
<dbReference type="InterPro" id="IPR016186">
    <property type="entry name" value="C-type_lectin-like/link_sf"/>
</dbReference>
<feature type="domain" description="C-type lectin" evidence="2">
    <location>
        <begin position="38"/>
        <end position="160"/>
    </location>
</feature>
<feature type="chain" id="PRO_5042161842" evidence="1">
    <location>
        <begin position="19"/>
        <end position="228"/>
    </location>
</feature>
<dbReference type="PROSITE" id="PS50041">
    <property type="entry name" value="C_TYPE_LECTIN_2"/>
    <property type="match status" value="1"/>
</dbReference>
<gene>
    <name evidence="3" type="ORF">Bpfe_027299</name>
</gene>
<dbReference type="InterPro" id="IPR001304">
    <property type="entry name" value="C-type_lectin-like"/>
</dbReference>
<keyword evidence="1" id="KW-0732">Signal</keyword>
<evidence type="ECO:0000313" key="4">
    <source>
        <dbReference type="Proteomes" id="UP001233172"/>
    </source>
</evidence>
<dbReference type="EMBL" id="JASAOG010000220">
    <property type="protein sequence ID" value="KAK0043304.1"/>
    <property type="molecule type" value="Genomic_DNA"/>
</dbReference>
<feature type="signal peptide" evidence="1">
    <location>
        <begin position="1"/>
        <end position="18"/>
    </location>
</feature>
<proteinExistence type="predicted"/>
<dbReference type="Proteomes" id="UP001233172">
    <property type="component" value="Unassembled WGS sequence"/>
</dbReference>
<dbReference type="InterPro" id="IPR016187">
    <property type="entry name" value="CTDL_fold"/>
</dbReference>
<keyword evidence="4" id="KW-1185">Reference proteome</keyword>
<evidence type="ECO:0000259" key="2">
    <source>
        <dbReference type="PROSITE" id="PS50041"/>
    </source>
</evidence>
<dbReference type="SMART" id="SM00034">
    <property type="entry name" value="CLECT"/>
    <property type="match status" value="1"/>
</dbReference>
<comment type="caution">
    <text evidence="3">The sequence shown here is derived from an EMBL/GenBank/DDBJ whole genome shotgun (WGS) entry which is preliminary data.</text>
</comment>
<name>A0AAD8AVM6_BIOPF</name>